<dbReference type="GO" id="GO:0051301">
    <property type="term" value="P:cell division"/>
    <property type="evidence" value="ECO:0007669"/>
    <property type="project" value="UniProtKB-KW"/>
</dbReference>
<dbReference type="Proteomes" id="UP000824007">
    <property type="component" value="Unassembled WGS sequence"/>
</dbReference>
<dbReference type="EMBL" id="DXDD01000038">
    <property type="protein sequence ID" value="HIY59626.1"/>
    <property type="molecule type" value="Genomic_DNA"/>
</dbReference>
<dbReference type="InterPro" id="IPR005527">
    <property type="entry name" value="MinE"/>
</dbReference>
<dbReference type="GO" id="GO:0032955">
    <property type="term" value="P:regulation of division septum assembly"/>
    <property type="evidence" value="ECO:0007669"/>
    <property type="project" value="InterPro"/>
</dbReference>
<evidence type="ECO:0000256" key="3">
    <source>
        <dbReference type="HAMAP-Rule" id="MF_00262"/>
    </source>
</evidence>
<keyword evidence="3" id="KW-0131">Cell cycle</keyword>
<reference evidence="4" key="2">
    <citation type="submission" date="2021-04" db="EMBL/GenBank/DDBJ databases">
        <authorList>
            <person name="Gilroy R."/>
        </authorList>
    </citation>
    <scope>NUCLEOTIDE SEQUENCE</scope>
    <source>
        <strain evidence="4">ChiSxjej3B15-24422</strain>
    </source>
</reference>
<dbReference type="Pfam" id="PF03776">
    <property type="entry name" value="MinE"/>
    <property type="match status" value="1"/>
</dbReference>
<comment type="caution">
    <text evidence="4">The sequence shown here is derived from an EMBL/GenBank/DDBJ whole genome shotgun (WGS) entry which is preliminary data.</text>
</comment>
<name>A0A9D1YMY0_9FIRM</name>
<protein>
    <recommendedName>
        <fullName evidence="3">Cell division topological specificity factor</fullName>
    </recommendedName>
</protein>
<gene>
    <name evidence="3 4" type="primary">minE</name>
    <name evidence="4" type="ORF">H9831_02925</name>
</gene>
<organism evidence="4 5">
    <name type="scientific">Candidatus Eisenbergiella pullistercoris</name>
    <dbReference type="NCBI Taxonomy" id="2838555"/>
    <lineage>
        <taxon>Bacteria</taxon>
        <taxon>Bacillati</taxon>
        <taxon>Bacillota</taxon>
        <taxon>Clostridia</taxon>
        <taxon>Lachnospirales</taxon>
        <taxon>Lachnospiraceae</taxon>
        <taxon>Eisenbergiella</taxon>
    </lineage>
</organism>
<dbReference type="AlphaFoldDB" id="A0A9D1YMY0"/>
<reference evidence="4" key="1">
    <citation type="journal article" date="2021" name="PeerJ">
        <title>Extensive microbial diversity within the chicken gut microbiome revealed by metagenomics and culture.</title>
        <authorList>
            <person name="Gilroy R."/>
            <person name="Ravi A."/>
            <person name="Getino M."/>
            <person name="Pursley I."/>
            <person name="Horton D.L."/>
            <person name="Alikhan N.F."/>
            <person name="Baker D."/>
            <person name="Gharbi K."/>
            <person name="Hall N."/>
            <person name="Watson M."/>
            <person name="Adriaenssens E.M."/>
            <person name="Foster-Nyarko E."/>
            <person name="Jarju S."/>
            <person name="Secka A."/>
            <person name="Antonio M."/>
            <person name="Oren A."/>
            <person name="Chaudhuri R.R."/>
            <person name="La Ragione R."/>
            <person name="Hildebrand F."/>
            <person name="Pallen M.J."/>
        </authorList>
    </citation>
    <scope>NUCLEOTIDE SEQUENCE</scope>
    <source>
        <strain evidence="4">ChiSxjej3B15-24422</strain>
    </source>
</reference>
<keyword evidence="3 4" id="KW-0132">Cell division</keyword>
<evidence type="ECO:0000313" key="4">
    <source>
        <dbReference type="EMBL" id="HIY59626.1"/>
    </source>
</evidence>
<dbReference type="SUPFAM" id="SSF55229">
    <property type="entry name" value="Cell division protein MinE topological specificity domain"/>
    <property type="match status" value="1"/>
</dbReference>
<evidence type="ECO:0000256" key="2">
    <source>
        <dbReference type="ARBA" id="ARBA00025265"/>
    </source>
</evidence>
<evidence type="ECO:0000313" key="5">
    <source>
        <dbReference type="Proteomes" id="UP000824007"/>
    </source>
</evidence>
<dbReference type="Gene3D" id="3.30.1070.10">
    <property type="entry name" value="Cell division topological specificity factor MinE"/>
    <property type="match status" value="1"/>
</dbReference>
<sequence length="99" mass="11049">MGLLDFFNRKSSSEVAKDRLKLLLVSDRVSCSPEVMEMIKNDIIEVISRYMDIDAQGLDIQISESDKEADGGATGPVLFANIPIREVRHNAGKNRKKRG</sequence>
<dbReference type="NCBIfam" id="TIGR01215">
    <property type="entry name" value="minE"/>
    <property type="match status" value="1"/>
</dbReference>
<proteinExistence type="inferred from homology"/>
<dbReference type="InterPro" id="IPR036707">
    <property type="entry name" value="MinE_sf"/>
</dbReference>
<comment type="similarity">
    <text evidence="1 3">Belongs to the MinE family.</text>
</comment>
<accession>A0A9D1YMY0</accession>
<dbReference type="HAMAP" id="MF_00262">
    <property type="entry name" value="MinE"/>
    <property type="match status" value="1"/>
</dbReference>
<evidence type="ECO:0000256" key="1">
    <source>
        <dbReference type="ARBA" id="ARBA00008168"/>
    </source>
</evidence>
<comment type="function">
    <text evidence="2 3">Prevents the cell division inhibition by proteins MinC and MinD at internal division sites while permitting inhibition at polar sites. This ensures cell division at the proper site by restricting the formation of a division septum at the midpoint of the long axis of the cell.</text>
</comment>